<dbReference type="InterPro" id="IPR029068">
    <property type="entry name" value="Glyas_Bleomycin-R_OHBP_Dase"/>
</dbReference>
<evidence type="ECO:0000256" key="5">
    <source>
        <dbReference type="ARBA" id="ARBA00023239"/>
    </source>
</evidence>
<dbReference type="PANTHER" id="PTHR12599">
    <property type="entry name" value="PTERIN-4-ALPHA-CARBINOLAMINE DEHYDRATASE"/>
    <property type="match status" value="1"/>
</dbReference>
<sequence>MSDDPKQVLRYPQVQAEELADWRFFLMRLHARFRTGSFVRGLELVTRIAEAAEAADHHPDVVLTYPHVDVDLHSHDVQGVTSRDVALARRISEIAAELGVEAAPREVSTLELALDVPDAAEVQPFWRAVLAYEDHGEWPEVTDPGGRNNTLWFQEAPGATGEAQQRFHLDIVVPREVAEERVDAAVAAGGTLVTDEHAPAFWILADAHGNKVCVCTADGREASGE</sequence>
<reference evidence="7 8" key="1">
    <citation type="journal article" date="2019" name="Int. J. Syst. Evol. Microbiol.">
        <title>The Global Catalogue of Microorganisms (GCM) 10K type strain sequencing project: providing services to taxonomists for standard genome sequencing and annotation.</title>
        <authorList>
            <consortium name="The Broad Institute Genomics Platform"/>
            <consortium name="The Broad Institute Genome Sequencing Center for Infectious Disease"/>
            <person name="Wu L."/>
            <person name="Ma J."/>
        </authorList>
    </citation>
    <scope>NUCLEOTIDE SEQUENCE [LARGE SCALE GENOMIC DNA]</scope>
    <source>
        <strain evidence="7 8">JCM 11813</strain>
    </source>
</reference>
<evidence type="ECO:0000256" key="2">
    <source>
        <dbReference type="ARBA" id="ARBA00006472"/>
    </source>
</evidence>
<dbReference type="PANTHER" id="PTHR12599:SF0">
    <property type="entry name" value="PTERIN-4-ALPHA-CARBINOLAMINE DEHYDRATASE"/>
    <property type="match status" value="1"/>
</dbReference>
<dbReference type="InterPro" id="IPR041581">
    <property type="entry name" value="Glyoxalase_6"/>
</dbReference>
<evidence type="ECO:0000256" key="3">
    <source>
        <dbReference type="ARBA" id="ARBA00013252"/>
    </source>
</evidence>
<organism evidence="7 8">
    <name type="scientific">Nocardioides aquiterrae</name>
    <dbReference type="NCBI Taxonomy" id="203799"/>
    <lineage>
        <taxon>Bacteria</taxon>
        <taxon>Bacillati</taxon>
        <taxon>Actinomycetota</taxon>
        <taxon>Actinomycetes</taxon>
        <taxon>Propionibacteriales</taxon>
        <taxon>Nocardioidaceae</taxon>
        <taxon>Nocardioides</taxon>
    </lineage>
</organism>
<name>A0ABN1USC8_9ACTN</name>
<dbReference type="SUPFAM" id="SSF55248">
    <property type="entry name" value="PCD-like"/>
    <property type="match status" value="1"/>
</dbReference>
<dbReference type="Pfam" id="PF18029">
    <property type="entry name" value="Glyoxalase_6"/>
    <property type="match status" value="1"/>
</dbReference>
<keyword evidence="8" id="KW-1185">Reference proteome</keyword>
<protein>
    <recommendedName>
        <fullName evidence="4">Putative pterin-4-alpha-carbinolamine dehydratase</fullName>
        <ecNumber evidence="3">4.2.1.96</ecNumber>
    </recommendedName>
</protein>
<evidence type="ECO:0000313" key="8">
    <source>
        <dbReference type="Proteomes" id="UP001499979"/>
    </source>
</evidence>
<dbReference type="SUPFAM" id="SSF54593">
    <property type="entry name" value="Glyoxalase/Bleomycin resistance protein/Dihydroxybiphenyl dioxygenase"/>
    <property type="match status" value="1"/>
</dbReference>
<dbReference type="EMBL" id="BAAAJE010000030">
    <property type="protein sequence ID" value="GAA1162320.1"/>
    <property type="molecule type" value="Genomic_DNA"/>
</dbReference>
<dbReference type="CDD" id="cd00488">
    <property type="entry name" value="PCD_DCoH"/>
    <property type="match status" value="1"/>
</dbReference>
<gene>
    <name evidence="7" type="ORF">GCM10009606_45270</name>
</gene>
<proteinExistence type="inferred from homology"/>
<dbReference type="Proteomes" id="UP001499979">
    <property type="component" value="Unassembled WGS sequence"/>
</dbReference>
<keyword evidence="5" id="KW-0456">Lyase</keyword>
<dbReference type="Gene3D" id="3.30.1360.20">
    <property type="entry name" value="Transcriptional coactivator/pterin dehydratase"/>
    <property type="match status" value="1"/>
</dbReference>
<dbReference type="RefSeq" id="WP_343910509.1">
    <property type="nucleotide sequence ID" value="NZ_BAAAJE010000030.1"/>
</dbReference>
<accession>A0ABN1USC8</accession>
<dbReference type="Gene3D" id="3.10.180.10">
    <property type="entry name" value="2,3-Dihydroxybiphenyl 1,2-Dioxygenase, domain 1"/>
    <property type="match status" value="1"/>
</dbReference>
<comment type="similarity">
    <text evidence="2">Belongs to the pterin-4-alpha-carbinolamine dehydratase family.</text>
</comment>
<dbReference type="InterPro" id="IPR036428">
    <property type="entry name" value="PCD_sf"/>
</dbReference>
<dbReference type="EC" id="4.2.1.96" evidence="3"/>
<dbReference type="Pfam" id="PF01329">
    <property type="entry name" value="Pterin_4a"/>
    <property type="match status" value="1"/>
</dbReference>
<evidence type="ECO:0000256" key="1">
    <source>
        <dbReference type="ARBA" id="ARBA00001554"/>
    </source>
</evidence>
<evidence type="ECO:0000259" key="6">
    <source>
        <dbReference type="Pfam" id="PF18029"/>
    </source>
</evidence>
<comment type="catalytic activity">
    <reaction evidence="1">
        <text>(4aS,6R)-4a-hydroxy-L-erythro-5,6,7,8-tetrahydrobiopterin = (6R)-L-erythro-6,7-dihydrobiopterin + H2O</text>
        <dbReference type="Rhea" id="RHEA:11920"/>
        <dbReference type="ChEBI" id="CHEBI:15377"/>
        <dbReference type="ChEBI" id="CHEBI:15642"/>
        <dbReference type="ChEBI" id="CHEBI:43120"/>
        <dbReference type="EC" id="4.2.1.96"/>
    </reaction>
</comment>
<evidence type="ECO:0000256" key="4">
    <source>
        <dbReference type="ARBA" id="ARBA00021735"/>
    </source>
</evidence>
<evidence type="ECO:0000313" key="7">
    <source>
        <dbReference type="EMBL" id="GAA1162320.1"/>
    </source>
</evidence>
<dbReference type="InterPro" id="IPR001533">
    <property type="entry name" value="Pterin_deHydtase"/>
</dbReference>
<comment type="caution">
    <text evidence="7">The sequence shown here is derived from an EMBL/GenBank/DDBJ whole genome shotgun (WGS) entry which is preliminary data.</text>
</comment>
<feature type="domain" description="Glyoxalase-like" evidence="6">
    <location>
        <begin position="112"/>
        <end position="215"/>
    </location>
</feature>